<organism evidence="1 2">
    <name type="scientific">Antrihabitans spumae</name>
    <dbReference type="NCBI Taxonomy" id="3373370"/>
    <lineage>
        <taxon>Bacteria</taxon>
        <taxon>Bacillati</taxon>
        <taxon>Actinomycetota</taxon>
        <taxon>Actinomycetes</taxon>
        <taxon>Mycobacteriales</taxon>
        <taxon>Nocardiaceae</taxon>
        <taxon>Antrihabitans</taxon>
    </lineage>
</organism>
<protein>
    <submittedName>
        <fullName evidence="1">Uncharacterized protein</fullName>
    </submittedName>
</protein>
<comment type="caution">
    <text evidence="1">The sequence shown here is derived from an EMBL/GenBank/DDBJ whole genome shotgun (WGS) entry which is preliminary data.</text>
</comment>
<dbReference type="EMBL" id="JBIMSO010000051">
    <property type="protein sequence ID" value="MFH5209258.1"/>
    <property type="molecule type" value="Genomic_DNA"/>
</dbReference>
<accession>A0ABW7JNC2</accession>
<name>A0ABW7JNC2_9NOCA</name>
<evidence type="ECO:0000313" key="2">
    <source>
        <dbReference type="Proteomes" id="UP001609175"/>
    </source>
</evidence>
<proteinExistence type="predicted"/>
<sequence>MSDPIRMKAQGQPDWIDVEGADVEDIEPQPHQRIITIPQHGTIGARMSAGLGTRWLVWVGDLDGTPEGEAPDMWNGVVATWLPSDGDRLRLVVQAASRIEDMG</sequence>
<dbReference type="Proteomes" id="UP001609175">
    <property type="component" value="Unassembled WGS sequence"/>
</dbReference>
<reference evidence="1 2" key="1">
    <citation type="submission" date="2024-10" db="EMBL/GenBank/DDBJ databases">
        <authorList>
            <person name="Riesco R."/>
        </authorList>
    </citation>
    <scope>NUCLEOTIDE SEQUENCE [LARGE SCALE GENOMIC DNA]</scope>
    <source>
        <strain evidence="1 2">NCIMB 15449</strain>
    </source>
</reference>
<dbReference type="RefSeq" id="WP_395114986.1">
    <property type="nucleotide sequence ID" value="NZ_JBIMSO010000051.1"/>
</dbReference>
<evidence type="ECO:0000313" key="1">
    <source>
        <dbReference type="EMBL" id="MFH5209258.1"/>
    </source>
</evidence>
<gene>
    <name evidence="1" type="ORF">ACHIPZ_13790</name>
</gene>